<dbReference type="SUPFAM" id="SSF53335">
    <property type="entry name" value="S-adenosyl-L-methionine-dependent methyltransferases"/>
    <property type="match status" value="2"/>
</dbReference>
<dbReference type="PANTHER" id="PTHR12176:SF78">
    <property type="entry name" value="EEF1A LYSINE AND N-TERMINAL METHYLTRANSFERASE"/>
    <property type="match status" value="1"/>
</dbReference>
<dbReference type="Gene3D" id="3.40.50.150">
    <property type="entry name" value="Vaccinia Virus protein VP39"/>
    <property type="match status" value="2"/>
</dbReference>
<evidence type="ECO:0000256" key="3">
    <source>
        <dbReference type="ARBA" id="ARBA00022679"/>
    </source>
</evidence>
<evidence type="ECO:0000313" key="6">
    <source>
        <dbReference type="EMBL" id="KAJ3653773.1"/>
    </source>
</evidence>
<dbReference type="EMBL" id="JALNTZ010000004">
    <property type="protein sequence ID" value="KAJ3653773.1"/>
    <property type="molecule type" value="Genomic_DNA"/>
</dbReference>
<evidence type="ECO:0000256" key="4">
    <source>
        <dbReference type="ARBA" id="ARBA00023268"/>
    </source>
</evidence>
<keyword evidence="2" id="KW-0489">Methyltransferase</keyword>
<keyword evidence="7" id="KW-1185">Reference proteome</keyword>
<accession>A0AA38IA02</accession>
<evidence type="ECO:0000256" key="1">
    <source>
        <dbReference type="ARBA" id="ARBA00008361"/>
    </source>
</evidence>
<gene>
    <name evidence="6" type="ORF">Zmor_013008</name>
</gene>
<protein>
    <recommendedName>
        <fullName evidence="5">Methyltransferase type 11 domain-containing protein</fullName>
    </recommendedName>
</protein>
<dbReference type="PANTHER" id="PTHR12176">
    <property type="entry name" value="SAM-DEPENDENT METHYLTRANSFERASE SUPERFAMILY PROTEIN"/>
    <property type="match status" value="1"/>
</dbReference>
<evidence type="ECO:0000256" key="2">
    <source>
        <dbReference type="ARBA" id="ARBA00022603"/>
    </source>
</evidence>
<dbReference type="FunFam" id="3.40.50.150:FF:000110">
    <property type="entry name" value="methyltransferase-like protein 13 isoform X1"/>
    <property type="match status" value="1"/>
</dbReference>
<dbReference type="Pfam" id="PF01564">
    <property type="entry name" value="Spermine_synth"/>
    <property type="match status" value="1"/>
</dbReference>
<dbReference type="GO" id="GO:0008757">
    <property type="term" value="F:S-adenosylmethionine-dependent methyltransferase activity"/>
    <property type="evidence" value="ECO:0007669"/>
    <property type="project" value="InterPro"/>
</dbReference>
<dbReference type="AlphaFoldDB" id="A0AA38IA02"/>
<dbReference type="InterPro" id="IPR029063">
    <property type="entry name" value="SAM-dependent_MTases_sf"/>
</dbReference>
<comment type="similarity">
    <text evidence="1">Belongs to the methyltransferase superfamily.</text>
</comment>
<keyword evidence="4" id="KW-0511">Multifunctional enzyme</keyword>
<dbReference type="Pfam" id="PF08241">
    <property type="entry name" value="Methyltransf_11"/>
    <property type="match status" value="1"/>
</dbReference>
<dbReference type="InterPro" id="IPR051419">
    <property type="entry name" value="Lys/N-term_MeTrsfase_sf"/>
</dbReference>
<name>A0AA38IA02_9CUCU</name>
<dbReference type="CDD" id="cd02440">
    <property type="entry name" value="AdoMet_MTases"/>
    <property type="match status" value="2"/>
</dbReference>
<organism evidence="6 7">
    <name type="scientific">Zophobas morio</name>
    <dbReference type="NCBI Taxonomy" id="2755281"/>
    <lineage>
        <taxon>Eukaryota</taxon>
        <taxon>Metazoa</taxon>
        <taxon>Ecdysozoa</taxon>
        <taxon>Arthropoda</taxon>
        <taxon>Hexapoda</taxon>
        <taxon>Insecta</taxon>
        <taxon>Pterygota</taxon>
        <taxon>Neoptera</taxon>
        <taxon>Endopterygota</taxon>
        <taxon>Coleoptera</taxon>
        <taxon>Polyphaga</taxon>
        <taxon>Cucujiformia</taxon>
        <taxon>Tenebrionidae</taxon>
        <taxon>Zophobas</taxon>
    </lineage>
</organism>
<dbReference type="Proteomes" id="UP001168821">
    <property type="component" value="Unassembled WGS sequence"/>
</dbReference>
<dbReference type="InterPro" id="IPR013216">
    <property type="entry name" value="Methyltransf_11"/>
</dbReference>
<sequence length="664" mass="75384">MNLLPKSHKEFSQKEYWDSFFKKRGAKAFEWYGEYPELSTHLHKYIKEQDDILVTGCGNSTLGRDLYDIGYHKITNIDISQVVIRQMLSQTEKERPNLKYLQMDALDMSFNDESFTVVVDKGTLDALMPDSTPETLTKIETYFTEIQRVLKLAGRYICVTLLQEHILQALLNYFPNNNWMFRVVRCFEAENKAIENGENTMPVFVVICTKFKALPRRILEVNFSTGDKMQRFETTEDVMVHVANVQRAAFVCSSIKRTTIQEDEISLDLYKGEISKPRFTVYVVDIKPEASNAQYAAFIVPQGREAEWLFSTKSGRQHLTKVTKTNRLAIVTMHRGHNFGTFEQVQTELNETVCNLAPSSLKNKKIPYLSLGSDVGSRSIKVEGKSDFSGPYVVEDVQIDSNKFRRLFYLSSQLVIQSEAKLKTIKTKKSAKEIVDLTHLTCRHHVYMSVAAHLATRKRQPSSVAVVGLGGGGLCSFLYKFLPKTRITAVDIDPEMLEVATKWFGLVQNERLKVVIQDGVEFLGKMAAAGERWDAVLFDVDSKDSSIGMSCPPQQFLEEEVLDNVAKLVADSGFFVLNLVLRECSLRPAIVDKLRRKFKTVVSYKLAEDLNEVLVCGGEKVDFGDVKKRFGESSSDINAFFKRNQLGSDGNVHVEEFLNNLNIL</sequence>
<proteinExistence type="inferred from homology"/>
<comment type="caution">
    <text evidence="6">The sequence shown here is derived from an EMBL/GenBank/DDBJ whole genome shotgun (WGS) entry which is preliminary data.</text>
</comment>
<reference evidence="6" key="1">
    <citation type="journal article" date="2023" name="G3 (Bethesda)">
        <title>Whole genome assemblies of Zophobas morio and Tenebrio molitor.</title>
        <authorList>
            <person name="Kaur S."/>
            <person name="Stinson S.A."/>
            <person name="diCenzo G.C."/>
        </authorList>
    </citation>
    <scope>NUCLEOTIDE SEQUENCE</scope>
    <source>
        <strain evidence="6">QUZm001</strain>
    </source>
</reference>
<dbReference type="GO" id="GO:0032259">
    <property type="term" value="P:methylation"/>
    <property type="evidence" value="ECO:0007669"/>
    <property type="project" value="UniProtKB-KW"/>
</dbReference>
<feature type="domain" description="Methyltransferase type 11" evidence="5">
    <location>
        <begin position="55"/>
        <end position="158"/>
    </location>
</feature>
<evidence type="ECO:0000259" key="5">
    <source>
        <dbReference type="Pfam" id="PF08241"/>
    </source>
</evidence>
<keyword evidence="3" id="KW-0808">Transferase</keyword>
<evidence type="ECO:0000313" key="7">
    <source>
        <dbReference type="Proteomes" id="UP001168821"/>
    </source>
</evidence>